<organism evidence="1 2">
    <name type="scientific">Gordonia hongkongensis</name>
    <dbReference type="NCBI Taxonomy" id="1701090"/>
    <lineage>
        <taxon>Bacteria</taxon>
        <taxon>Bacillati</taxon>
        <taxon>Actinomycetota</taxon>
        <taxon>Actinomycetes</taxon>
        <taxon>Mycobacteriales</taxon>
        <taxon>Gordoniaceae</taxon>
        <taxon>Gordonia</taxon>
    </lineage>
</organism>
<evidence type="ECO:0000313" key="2">
    <source>
        <dbReference type="Proteomes" id="UP001213504"/>
    </source>
</evidence>
<reference evidence="1" key="1">
    <citation type="submission" date="2023-04" db="EMBL/GenBank/DDBJ databases">
        <title>Complete genome sequence of a phthalic acid esters degrading bacterial strain.</title>
        <authorList>
            <person name="Weng L."/>
            <person name="Jia Y."/>
            <person name="Ren L."/>
        </authorList>
    </citation>
    <scope>NUCLEOTIDE SEQUENCE</scope>
    <source>
        <strain evidence="1">RL-LY01</strain>
    </source>
</reference>
<dbReference type="Proteomes" id="UP001213504">
    <property type="component" value="Chromosome"/>
</dbReference>
<dbReference type="EMBL" id="CP121270">
    <property type="protein sequence ID" value="WFP25892.1"/>
    <property type="molecule type" value="Genomic_DNA"/>
</dbReference>
<sequence>MTSDCGVYSLRELTAMGWVPDAIAQARKAETLTSLRYGWVRTSAADPHVVSAVTAGGALSCISALRFHQRRGLPDLWIPPGHNETHVRLSKHAKSATKPSGPFRWCQGFGRPLPVTTAVDPIAVAVGCAARCLPAEEWIAVVDSVLNTTDWTIPDLQAEMGRVTRAVSAMFDRCDARSQSGTESIVRLRLIAAGFDVEVQPSIGDREHADLRTGSLLIECDGESYHSDRAAFRNDRRRDRMTMLDRWMTMRLTYDDVLYDWEEVLEEIRALTRPDRHRIRRRGDPS</sequence>
<accession>A0AAX3T9J7</accession>
<evidence type="ECO:0000313" key="1">
    <source>
        <dbReference type="EMBL" id="WFP25892.1"/>
    </source>
</evidence>
<dbReference type="Gene3D" id="3.40.960.10">
    <property type="entry name" value="VSR Endonuclease"/>
    <property type="match status" value="1"/>
</dbReference>
<gene>
    <name evidence="1" type="ORF">P9A14_05090</name>
</gene>
<name>A0AAX3T9J7_9ACTN</name>
<dbReference type="AlphaFoldDB" id="A0AAX3T9J7"/>
<evidence type="ECO:0008006" key="3">
    <source>
        <dbReference type="Google" id="ProtNLM"/>
    </source>
</evidence>
<protein>
    <recommendedName>
        <fullName evidence="3">DUF559 domain-containing protein</fullName>
    </recommendedName>
</protein>
<proteinExistence type="predicted"/>